<accession>A0A328YYK6</accession>
<name>A0A328YYK6_9BURK</name>
<comment type="caution">
    <text evidence="6">The sequence shown here is derived from an EMBL/GenBank/DDBJ whole genome shotgun (WGS) entry which is preliminary data.</text>
</comment>
<protein>
    <recommendedName>
        <fullName evidence="5">ATP-grasp domain-containing protein</fullName>
    </recommendedName>
</protein>
<dbReference type="Proteomes" id="UP000248856">
    <property type="component" value="Unassembled WGS sequence"/>
</dbReference>
<evidence type="ECO:0000313" key="7">
    <source>
        <dbReference type="Proteomes" id="UP000248856"/>
    </source>
</evidence>
<evidence type="ECO:0000256" key="3">
    <source>
        <dbReference type="ARBA" id="ARBA00022840"/>
    </source>
</evidence>
<sequence length="429" mass="46615">MNILILHRIPYHQIEYHRGIDHARHEVTYFGTAAALATLPAGLRRQEAVRAGRAGVFEEAKAWLGKAPRHFDRVIALSGHEMLEAAQLRDWLGIPGASEEQVTRVRHKIRMKQDAARAGLRVPRFQPLTEFLRNRDLPLWRGRTVLKPHGAPAGGEVAVFDTTVAARAAVLGFCSGIARLDAVQHTDACGDFEVEEFVEGPVLHFDGLVADGQILALSASRHVNSRLGYACGKPLGSLHIPATGAIRRWATQALESVGLREGGFHLEAIESGDELVFLDIAPRAESPDVVAAFELATGIHLPSHELRILLGEHPGHALNTGACGERWHGWFAVPGHHLGGGAHGGLGGIAAFRRSDAVLRWNELRAGAMLPEAITYQAHEVPLAGIIATATPAQTQAWMESLFAALRWEFHTTAHGRAWQGAEMLQTVT</sequence>
<evidence type="ECO:0000259" key="5">
    <source>
        <dbReference type="PROSITE" id="PS50975"/>
    </source>
</evidence>
<dbReference type="Gene3D" id="3.30.470.20">
    <property type="entry name" value="ATP-grasp fold, B domain"/>
    <property type="match status" value="1"/>
</dbReference>
<keyword evidence="1" id="KW-0436">Ligase</keyword>
<gene>
    <name evidence="6" type="ORF">AX018_102813</name>
</gene>
<evidence type="ECO:0000256" key="1">
    <source>
        <dbReference type="ARBA" id="ARBA00022598"/>
    </source>
</evidence>
<dbReference type="GO" id="GO:0046872">
    <property type="term" value="F:metal ion binding"/>
    <property type="evidence" value="ECO:0007669"/>
    <property type="project" value="InterPro"/>
</dbReference>
<dbReference type="PROSITE" id="PS50975">
    <property type="entry name" value="ATP_GRASP"/>
    <property type="match status" value="1"/>
</dbReference>
<keyword evidence="7" id="KW-1185">Reference proteome</keyword>
<dbReference type="PANTHER" id="PTHR43585:SF2">
    <property type="entry name" value="ATP-GRASP ENZYME FSQD"/>
    <property type="match status" value="1"/>
</dbReference>
<dbReference type="PANTHER" id="PTHR43585">
    <property type="entry name" value="FUMIPYRROLE BIOSYNTHESIS PROTEIN C"/>
    <property type="match status" value="1"/>
</dbReference>
<proteinExistence type="predicted"/>
<feature type="domain" description="ATP-grasp" evidence="5">
    <location>
        <begin position="112"/>
        <end position="310"/>
    </location>
</feature>
<dbReference type="InterPro" id="IPR011761">
    <property type="entry name" value="ATP-grasp"/>
</dbReference>
<keyword evidence="3 4" id="KW-0067">ATP-binding</keyword>
<organism evidence="6 7">
    <name type="scientific">Paracidovorax anthurii</name>
    <dbReference type="NCBI Taxonomy" id="78229"/>
    <lineage>
        <taxon>Bacteria</taxon>
        <taxon>Pseudomonadati</taxon>
        <taxon>Pseudomonadota</taxon>
        <taxon>Betaproteobacteria</taxon>
        <taxon>Burkholderiales</taxon>
        <taxon>Comamonadaceae</taxon>
        <taxon>Paracidovorax</taxon>
    </lineage>
</organism>
<dbReference type="RefSeq" id="WP_211322440.1">
    <property type="nucleotide sequence ID" value="NZ_CBCSGC010000098.1"/>
</dbReference>
<keyword evidence="2 4" id="KW-0547">Nucleotide-binding</keyword>
<evidence type="ECO:0000256" key="2">
    <source>
        <dbReference type="ARBA" id="ARBA00022741"/>
    </source>
</evidence>
<dbReference type="InterPro" id="IPR052032">
    <property type="entry name" value="ATP-dep_AA_Ligase"/>
</dbReference>
<dbReference type="Gene3D" id="3.40.50.20">
    <property type="match status" value="1"/>
</dbReference>
<reference evidence="6 7" key="1">
    <citation type="submission" date="2018-06" db="EMBL/GenBank/DDBJ databases">
        <title>Genomic Encyclopedia of Archaeal and Bacterial Type Strains, Phase II (KMG-II): from individual species to whole genera.</title>
        <authorList>
            <person name="Goeker M."/>
        </authorList>
    </citation>
    <scope>NUCLEOTIDE SEQUENCE [LARGE SCALE GENOMIC DNA]</scope>
    <source>
        <strain evidence="6 7">CFPB 3232</strain>
    </source>
</reference>
<dbReference type="GO" id="GO:0016874">
    <property type="term" value="F:ligase activity"/>
    <property type="evidence" value="ECO:0007669"/>
    <property type="project" value="UniProtKB-KW"/>
</dbReference>
<dbReference type="EMBL" id="QLTA01000028">
    <property type="protein sequence ID" value="RAR78870.1"/>
    <property type="molecule type" value="Genomic_DNA"/>
</dbReference>
<dbReference type="SUPFAM" id="SSF56059">
    <property type="entry name" value="Glutathione synthetase ATP-binding domain-like"/>
    <property type="match status" value="1"/>
</dbReference>
<evidence type="ECO:0000313" key="6">
    <source>
        <dbReference type="EMBL" id="RAR78870.1"/>
    </source>
</evidence>
<dbReference type="GO" id="GO:0005524">
    <property type="term" value="F:ATP binding"/>
    <property type="evidence" value="ECO:0007669"/>
    <property type="project" value="UniProtKB-UniRule"/>
</dbReference>
<evidence type="ECO:0000256" key="4">
    <source>
        <dbReference type="PROSITE-ProRule" id="PRU00409"/>
    </source>
</evidence>
<dbReference type="AlphaFoldDB" id="A0A328YYK6"/>